<dbReference type="EMBL" id="VCKZ01000336">
    <property type="protein sequence ID" value="TMR30580.1"/>
    <property type="molecule type" value="Genomic_DNA"/>
</dbReference>
<dbReference type="Proteomes" id="UP000305238">
    <property type="component" value="Unassembled WGS sequence"/>
</dbReference>
<protein>
    <recommendedName>
        <fullName evidence="5">Secreted protein</fullName>
    </recommendedName>
</protein>
<name>A0A5S4GVV6_9ACTN</name>
<dbReference type="OrthoDB" id="3480256at2"/>
<comment type="caution">
    <text evidence="3">The sequence shown here is derived from an EMBL/GenBank/DDBJ whole genome shotgun (WGS) entry which is preliminary data.</text>
</comment>
<feature type="region of interest" description="Disordered" evidence="1">
    <location>
        <begin position="118"/>
        <end position="141"/>
    </location>
</feature>
<sequence length="235" mass="22847">MRKIARRALTAGAVAATAVALTTMPASADPATNFDVQNGGTIAGSNVGSIIGFGLINGSTLECTSSTASGSLPSGTARPGTGIATLSSVTFSSPGQTNDWCVANGSIPTRVTALGTPWSFNADDDGPGSDSGPGGTTGGRLTGVQVELYGPSVGCTATVGGPNGNDGYIEGTYTNPSSLTGNDGTLSVAFGASNNLEVLTASSPGCNGLVDVGETVSLAGTYSVVNSSGVSPTID</sequence>
<feature type="compositionally biased region" description="Gly residues" evidence="1">
    <location>
        <begin position="129"/>
        <end position="141"/>
    </location>
</feature>
<proteinExistence type="predicted"/>
<feature type="chain" id="PRO_5024462333" description="Secreted protein" evidence="2">
    <location>
        <begin position="29"/>
        <end position="235"/>
    </location>
</feature>
<evidence type="ECO:0000313" key="3">
    <source>
        <dbReference type="EMBL" id="TMR30580.1"/>
    </source>
</evidence>
<reference evidence="3 4" key="1">
    <citation type="submission" date="2019-05" db="EMBL/GenBank/DDBJ databases">
        <title>Draft genome sequence of Actinomadura geliboluensis A8036.</title>
        <authorList>
            <person name="Saricaoglu S."/>
            <person name="Isik K."/>
        </authorList>
    </citation>
    <scope>NUCLEOTIDE SEQUENCE [LARGE SCALE GENOMIC DNA]</scope>
    <source>
        <strain evidence="3 4">A8036</strain>
    </source>
</reference>
<gene>
    <name evidence="3" type="ORF">ETD96_33470</name>
</gene>
<keyword evidence="4" id="KW-1185">Reference proteome</keyword>
<accession>A0A5S4GVV6</accession>
<keyword evidence="2" id="KW-0732">Signal</keyword>
<evidence type="ECO:0000256" key="2">
    <source>
        <dbReference type="SAM" id="SignalP"/>
    </source>
</evidence>
<dbReference type="RefSeq" id="WP_138640493.1">
    <property type="nucleotide sequence ID" value="NZ_JBIAFF010000015.1"/>
</dbReference>
<dbReference type="AlphaFoldDB" id="A0A5S4GVV6"/>
<evidence type="ECO:0000256" key="1">
    <source>
        <dbReference type="SAM" id="MobiDB-lite"/>
    </source>
</evidence>
<evidence type="ECO:0000313" key="4">
    <source>
        <dbReference type="Proteomes" id="UP000305238"/>
    </source>
</evidence>
<feature type="signal peptide" evidence="2">
    <location>
        <begin position="1"/>
        <end position="28"/>
    </location>
</feature>
<organism evidence="3 4">
    <name type="scientific">Actinomadura geliboluensis</name>
    <dbReference type="NCBI Taxonomy" id="882440"/>
    <lineage>
        <taxon>Bacteria</taxon>
        <taxon>Bacillati</taxon>
        <taxon>Actinomycetota</taxon>
        <taxon>Actinomycetes</taxon>
        <taxon>Streptosporangiales</taxon>
        <taxon>Thermomonosporaceae</taxon>
        <taxon>Actinomadura</taxon>
    </lineage>
</organism>
<evidence type="ECO:0008006" key="5">
    <source>
        <dbReference type="Google" id="ProtNLM"/>
    </source>
</evidence>